<evidence type="ECO:0000313" key="1">
    <source>
        <dbReference type="EMBL" id="SPC90678.1"/>
    </source>
</evidence>
<evidence type="ECO:0008006" key="2">
    <source>
        <dbReference type="Google" id="ProtNLM"/>
    </source>
</evidence>
<sequence length="116" mass="13272">MNLVRFEHSSYFLVKHSFLGVGVPKLEEAYFTVGPDGDVQDIFHLAKDLPNLRVLYVLDNGDSVCIPKSIAIFSKVEMLELNFPLEIKFDFLEMIAILRAFPLLQKFYLAVSDVLF</sequence>
<protein>
    <recommendedName>
        <fullName evidence="2">FBD domain-containing protein</fullName>
    </recommendedName>
</protein>
<name>A0A2N9FTV5_FAGSY</name>
<dbReference type="AlphaFoldDB" id="A0A2N9FTV5"/>
<proteinExistence type="predicted"/>
<accession>A0A2N9FTV5</accession>
<organism evidence="1">
    <name type="scientific">Fagus sylvatica</name>
    <name type="common">Beechnut</name>
    <dbReference type="NCBI Taxonomy" id="28930"/>
    <lineage>
        <taxon>Eukaryota</taxon>
        <taxon>Viridiplantae</taxon>
        <taxon>Streptophyta</taxon>
        <taxon>Embryophyta</taxon>
        <taxon>Tracheophyta</taxon>
        <taxon>Spermatophyta</taxon>
        <taxon>Magnoliopsida</taxon>
        <taxon>eudicotyledons</taxon>
        <taxon>Gunneridae</taxon>
        <taxon>Pentapetalae</taxon>
        <taxon>rosids</taxon>
        <taxon>fabids</taxon>
        <taxon>Fagales</taxon>
        <taxon>Fagaceae</taxon>
        <taxon>Fagus</taxon>
    </lineage>
</organism>
<dbReference type="EMBL" id="OIVN01001169">
    <property type="protein sequence ID" value="SPC90678.1"/>
    <property type="molecule type" value="Genomic_DNA"/>
</dbReference>
<gene>
    <name evidence="1" type="ORF">FSB_LOCUS18560</name>
</gene>
<reference evidence="1" key="1">
    <citation type="submission" date="2018-02" db="EMBL/GenBank/DDBJ databases">
        <authorList>
            <person name="Cohen D.B."/>
            <person name="Kent A.D."/>
        </authorList>
    </citation>
    <scope>NUCLEOTIDE SEQUENCE</scope>
</reference>